<dbReference type="PANTHER" id="PTHR33408">
    <property type="entry name" value="TRANSPOSASE"/>
    <property type="match status" value="1"/>
</dbReference>
<dbReference type="InterPro" id="IPR008490">
    <property type="entry name" value="Transposase_InsH_N"/>
</dbReference>
<dbReference type="Proteomes" id="UP000183063">
    <property type="component" value="Unassembled WGS sequence"/>
</dbReference>
<evidence type="ECO:0000313" key="2">
    <source>
        <dbReference type="EMBL" id="SEI17460.1"/>
    </source>
</evidence>
<dbReference type="Pfam" id="PF05598">
    <property type="entry name" value="DUF772"/>
    <property type="match status" value="1"/>
</dbReference>
<dbReference type="EMBL" id="FOCV01000034">
    <property type="protein sequence ID" value="SEP02166.1"/>
    <property type="molecule type" value="Genomic_DNA"/>
</dbReference>
<evidence type="ECO:0000313" key="3">
    <source>
        <dbReference type="EMBL" id="SEP02166.1"/>
    </source>
</evidence>
<keyword evidence="5" id="KW-1185">Reference proteome</keyword>
<feature type="domain" description="Transposase InsH N-terminal" evidence="1">
    <location>
        <begin position="19"/>
        <end position="70"/>
    </location>
</feature>
<dbReference type="AlphaFoldDB" id="A0A1H8UGF2"/>
<evidence type="ECO:0000313" key="5">
    <source>
        <dbReference type="Proteomes" id="UP000198939"/>
    </source>
</evidence>
<dbReference type="Proteomes" id="UP000198939">
    <property type="component" value="Unassembled WGS sequence"/>
</dbReference>
<reference evidence="3 5" key="1">
    <citation type="submission" date="2016-10" db="EMBL/GenBank/DDBJ databases">
        <authorList>
            <person name="Varghese N."/>
            <person name="Submissions S."/>
        </authorList>
    </citation>
    <scope>NUCLEOTIDE SEQUENCE [LARGE SCALE GENOMIC DNA]</scope>
    <source>
        <strain evidence="3 5">CGMCC 1.7071</strain>
    </source>
</reference>
<accession>A0A1H8UGF2</accession>
<evidence type="ECO:0000313" key="4">
    <source>
        <dbReference type="Proteomes" id="UP000183063"/>
    </source>
</evidence>
<organism evidence="2 4">
    <name type="scientific">Rhizobium tibeticum</name>
    <dbReference type="NCBI Taxonomy" id="501024"/>
    <lineage>
        <taxon>Bacteria</taxon>
        <taxon>Pseudomonadati</taxon>
        <taxon>Pseudomonadota</taxon>
        <taxon>Alphaproteobacteria</taxon>
        <taxon>Hyphomicrobiales</taxon>
        <taxon>Rhizobiaceae</taxon>
        <taxon>Rhizobium/Agrobacterium group</taxon>
        <taxon>Rhizobium</taxon>
    </lineage>
</organism>
<gene>
    <name evidence="2" type="ORF">RTCCBAU85039_5637</name>
    <name evidence="3" type="ORF">SAMN05216228_10346</name>
</gene>
<evidence type="ECO:0000259" key="1">
    <source>
        <dbReference type="Pfam" id="PF05598"/>
    </source>
</evidence>
<protein>
    <recommendedName>
        <fullName evidence="1">Transposase InsH N-terminal domain-containing protein</fullName>
    </recommendedName>
</protein>
<dbReference type="EMBL" id="FNXB01000044">
    <property type="protein sequence ID" value="SEI17460.1"/>
    <property type="molecule type" value="Genomic_DNA"/>
</dbReference>
<proteinExistence type="predicted"/>
<dbReference type="PANTHER" id="PTHR33408:SF2">
    <property type="entry name" value="TRANSPOSASE DDE DOMAIN-CONTAINING PROTEIN"/>
    <property type="match status" value="1"/>
</dbReference>
<reference evidence="4" key="3">
    <citation type="submission" date="2016-10" db="EMBL/GenBank/DDBJ databases">
        <authorList>
            <person name="Wibberg D."/>
        </authorList>
    </citation>
    <scope>NUCLEOTIDE SEQUENCE [LARGE SCALE GENOMIC DNA]</scope>
</reference>
<dbReference type="STRING" id="501024.RTCCBAU85039_5637"/>
<sequence>MSGYIEGTSRDQVTLFPDRLEDWIDEDHPARVIDAFVDAMDLAGAGFGRISPAQTGRPSYHPSVLLKLFHLWLLEPHPFEPAA</sequence>
<reference evidence="2" key="2">
    <citation type="submission" date="2016-10" db="EMBL/GenBank/DDBJ databases">
        <authorList>
            <person name="de Groot N.N."/>
        </authorList>
    </citation>
    <scope>NUCLEOTIDE SEQUENCE [LARGE SCALE GENOMIC DNA]</scope>
    <source>
        <strain evidence="2">CCBAU85039</strain>
    </source>
</reference>
<name>A0A1H8UGF2_9HYPH</name>